<proteinExistence type="predicted"/>
<feature type="transmembrane region" description="Helical" evidence="1">
    <location>
        <begin position="127"/>
        <end position="143"/>
    </location>
</feature>
<feature type="transmembrane region" description="Helical" evidence="1">
    <location>
        <begin position="31"/>
        <end position="54"/>
    </location>
</feature>
<dbReference type="InterPro" id="IPR025315">
    <property type="entry name" value="DUF4220"/>
</dbReference>
<comment type="caution">
    <text evidence="3">The sequence shown here is derived from an EMBL/GenBank/DDBJ whole genome shotgun (WGS) entry which is preliminary data.</text>
</comment>
<dbReference type="AlphaFoldDB" id="A0A835DW21"/>
<organism evidence="3 4">
    <name type="scientific">Digitaria exilis</name>
    <dbReference type="NCBI Taxonomy" id="1010633"/>
    <lineage>
        <taxon>Eukaryota</taxon>
        <taxon>Viridiplantae</taxon>
        <taxon>Streptophyta</taxon>
        <taxon>Embryophyta</taxon>
        <taxon>Tracheophyta</taxon>
        <taxon>Spermatophyta</taxon>
        <taxon>Magnoliopsida</taxon>
        <taxon>Liliopsida</taxon>
        <taxon>Poales</taxon>
        <taxon>Poaceae</taxon>
        <taxon>PACMAD clade</taxon>
        <taxon>Panicoideae</taxon>
        <taxon>Panicodae</taxon>
        <taxon>Paniceae</taxon>
        <taxon>Anthephorinae</taxon>
        <taxon>Digitaria</taxon>
    </lineage>
</organism>
<evidence type="ECO:0000256" key="1">
    <source>
        <dbReference type="SAM" id="Phobius"/>
    </source>
</evidence>
<dbReference type="Proteomes" id="UP000636709">
    <property type="component" value="Unassembled WGS sequence"/>
</dbReference>
<keyword evidence="4" id="KW-1185">Reference proteome</keyword>
<dbReference type="Gene3D" id="3.40.30.10">
    <property type="entry name" value="Glutaredoxin"/>
    <property type="match status" value="1"/>
</dbReference>
<name>A0A835DW21_9POAL</name>
<keyword evidence="1" id="KW-1133">Transmembrane helix</keyword>
<protein>
    <recommendedName>
        <fullName evidence="2">DUF4220 domain-containing protein</fullName>
    </recommendedName>
</protein>
<keyword evidence="1" id="KW-0472">Membrane</keyword>
<dbReference type="Pfam" id="PF04578">
    <property type="entry name" value="DUF594"/>
    <property type="match status" value="1"/>
</dbReference>
<dbReference type="Pfam" id="PF13968">
    <property type="entry name" value="DUF4220"/>
    <property type="match status" value="1"/>
</dbReference>
<feature type="domain" description="DUF4220" evidence="2">
    <location>
        <begin position="69"/>
        <end position="416"/>
    </location>
</feature>
<feature type="transmembrane region" description="Helical" evidence="1">
    <location>
        <begin position="95"/>
        <end position="115"/>
    </location>
</feature>
<gene>
    <name evidence="3" type="ORF">HU200_067552</name>
</gene>
<evidence type="ECO:0000313" key="3">
    <source>
        <dbReference type="EMBL" id="KAF8641851.1"/>
    </source>
</evidence>
<evidence type="ECO:0000313" key="4">
    <source>
        <dbReference type="Proteomes" id="UP000636709"/>
    </source>
</evidence>
<dbReference type="CDD" id="cd02981">
    <property type="entry name" value="PDI_b_family"/>
    <property type="match status" value="1"/>
</dbReference>
<reference evidence="3" key="1">
    <citation type="submission" date="2020-07" db="EMBL/GenBank/DDBJ databases">
        <title>Genome sequence and genetic diversity analysis of an under-domesticated orphan crop, white fonio (Digitaria exilis).</title>
        <authorList>
            <person name="Bennetzen J.L."/>
            <person name="Chen S."/>
            <person name="Ma X."/>
            <person name="Wang X."/>
            <person name="Yssel A.E.J."/>
            <person name="Chaluvadi S.R."/>
            <person name="Johnson M."/>
            <person name="Gangashetty P."/>
            <person name="Hamidou F."/>
            <person name="Sanogo M.D."/>
            <person name="Zwaenepoel A."/>
            <person name="Wallace J."/>
            <person name="Van De Peer Y."/>
            <person name="Van Deynze A."/>
        </authorList>
    </citation>
    <scope>NUCLEOTIDE SEQUENCE</scope>
    <source>
        <tissue evidence="3">Leaves</tissue>
    </source>
</reference>
<keyword evidence="1" id="KW-0812">Transmembrane</keyword>
<feature type="transmembrane region" description="Helical" evidence="1">
    <location>
        <begin position="357"/>
        <end position="378"/>
    </location>
</feature>
<dbReference type="OrthoDB" id="691684at2759"/>
<sequence length="876" mass="98352">MGNMVQHLGNPTSTTFLHHLRDLWKSPRGTVLRIEALTIAAIVITFFLVAFGSCRRWSSRWIVQKGFFAAQALSLSLGTYSIGLMQSSSVRSDMYPIWTVSLFTLLGCIDPVTTYNGFDYKGPLSKVLYAIFLYCVYALLMSISGVSSVVGNTAICMLSAITFIKGFHRTLALVQQSRMRNTVAGFDDYYNRQANVLRYPSTGEKRIQDHEPGSRLMVELDNDRKTDLVRLGDVVRVSQKENNDSLWSCYDACVAHGLSNSLQRHFLGLSGRKVHPEPLDGVDYIWALKVVAIELAFLHDIFSTGNAYIHYYQARTACLWALVSLAGICFVGVTVAIPGAVASSRGGSTNVVGTTTANLVITFAILAFLALLQLMQLFQCWTSHWARLAVACTYVRNKRRQGSGSSNGRWGLWARKLKSFVVIDKVTKWKADWGVGWMRMRSDYRVDNRGCGKMLGLDYILEVLWDLLGSEADKRVAVQLEEVKASVTDFLGQIKDDILNGSWSSDPGYSDEEALFLPYACDPQLQSEPQGSRYTRCVLAWCVVTWHCELAEREQEQEHGGGGGMRSEDDRRNQRVANALANYCAYLVVSVPELLPGLLMDTRRARDFFADSAGSLPGDKDGLLKRVSSRLYWADLYSTQGSSHEDPRDAGSREEQFSKVYSMFNATSEDARPLVDVRNSDRWKKLVDVWVRMLVYAAPYGNSEAHMRQLSQGGEFITHLWALLYHLGIREWKPPAPGSDKPTTGGGVLTDTDNAQRIINDFSKDNEAVVVAFLRYESVGTLPSSFLHTSSRWYLYQPPPPPPRANFDRDYYSDELDAASKLEKRVSFYRTTSSEIAKLFQIRPAAKRPSLVLLNKDEEINKFTLYGFICPRGPKR</sequence>
<dbReference type="InterPro" id="IPR007658">
    <property type="entry name" value="DUF594"/>
</dbReference>
<evidence type="ECO:0000259" key="2">
    <source>
        <dbReference type="Pfam" id="PF13968"/>
    </source>
</evidence>
<feature type="transmembrane region" description="Helical" evidence="1">
    <location>
        <begin position="317"/>
        <end position="337"/>
    </location>
</feature>
<dbReference type="EMBL" id="JACEFO010003304">
    <property type="protein sequence ID" value="KAF8641851.1"/>
    <property type="molecule type" value="Genomic_DNA"/>
</dbReference>
<feature type="transmembrane region" description="Helical" evidence="1">
    <location>
        <begin position="66"/>
        <end position="83"/>
    </location>
</feature>
<accession>A0A835DW21</accession>
<dbReference type="PANTHER" id="PTHR31325">
    <property type="entry name" value="OS01G0798800 PROTEIN-RELATED"/>
    <property type="match status" value="1"/>
</dbReference>